<feature type="region of interest" description="Disordered" evidence="1">
    <location>
        <begin position="74"/>
        <end position="102"/>
    </location>
</feature>
<evidence type="ECO:0000313" key="2">
    <source>
        <dbReference type="EMBL" id="CAD8084607.1"/>
    </source>
</evidence>
<organism evidence="2 3">
    <name type="scientific">Paramecium sonneborni</name>
    <dbReference type="NCBI Taxonomy" id="65129"/>
    <lineage>
        <taxon>Eukaryota</taxon>
        <taxon>Sar</taxon>
        <taxon>Alveolata</taxon>
        <taxon>Ciliophora</taxon>
        <taxon>Intramacronucleata</taxon>
        <taxon>Oligohymenophorea</taxon>
        <taxon>Peniculida</taxon>
        <taxon>Parameciidae</taxon>
        <taxon>Paramecium</taxon>
    </lineage>
</organism>
<sequence length="124" mass="14331">MGSILNKQEVSSRKLSEMPQEQKSIHYTQEVQENEQARIVIQTYRDTKISRKVHNLDPEVKLTFSKQFPKKQDLSIAHGQTSSIQQKETFQLSPRSPDKDSDCDWQDIYGDHCFTLSDGHAAQH</sequence>
<dbReference type="Proteomes" id="UP000692954">
    <property type="component" value="Unassembled WGS sequence"/>
</dbReference>
<evidence type="ECO:0000256" key="1">
    <source>
        <dbReference type="SAM" id="MobiDB-lite"/>
    </source>
</evidence>
<reference evidence="2" key="1">
    <citation type="submission" date="2021-01" db="EMBL/GenBank/DDBJ databases">
        <authorList>
            <consortium name="Genoscope - CEA"/>
            <person name="William W."/>
        </authorList>
    </citation>
    <scope>NUCLEOTIDE SEQUENCE</scope>
</reference>
<accession>A0A8S1MUA7</accession>
<proteinExistence type="predicted"/>
<dbReference type="EMBL" id="CAJJDN010000047">
    <property type="protein sequence ID" value="CAD8084607.1"/>
    <property type="molecule type" value="Genomic_DNA"/>
</dbReference>
<comment type="caution">
    <text evidence="2">The sequence shown here is derived from an EMBL/GenBank/DDBJ whole genome shotgun (WGS) entry which is preliminary data.</text>
</comment>
<evidence type="ECO:0000313" key="3">
    <source>
        <dbReference type="Proteomes" id="UP000692954"/>
    </source>
</evidence>
<feature type="compositionally biased region" description="Polar residues" evidence="1">
    <location>
        <begin position="78"/>
        <end position="94"/>
    </location>
</feature>
<dbReference type="AlphaFoldDB" id="A0A8S1MUA7"/>
<feature type="region of interest" description="Disordered" evidence="1">
    <location>
        <begin position="1"/>
        <end position="24"/>
    </location>
</feature>
<keyword evidence="3" id="KW-1185">Reference proteome</keyword>
<protein>
    <submittedName>
        <fullName evidence="2">Uncharacterized protein</fullName>
    </submittedName>
</protein>
<dbReference type="OrthoDB" id="293046at2759"/>
<name>A0A8S1MUA7_9CILI</name>
<gene>
    <name evidence="2" type="ORF">PSON_ATCC_30995.1.T0470071</name>
</gene>